<dbReference type="Pfam" id="PF00561">
    <property type="entry name" value="Abhydrolase_1"/>
    <property type="match status" value="1"/>
</dbReference>
<evidence type="ECO:0000313" key="2">
    <source>
        <dbReference type="EMBL" id="QWT48865.1"/>
    </source>
</evidence>
<dbReference type="GO" id="GO:0016787">
    <property type="term" value="F:hydrolase activity"/>
    <property type="evidence" value="ECO:0007669"/>
    <property type="project" value="UniProtKB-KW"/>
</dbReference>
<feature type="domain" description="AB hydrolase-1" evidence="1">
    <location>
        <begin position="47"/>
        <end position="285"/>
    </location>
</feature>
<evidence type="ECO:0000313" key="3">
    <source>
        <dbReference type="Proteomes" id="UP000683428"/>
    </source>
</evidence>
<dbReference type="Proteomes" id="UP000683428">
    <property type="component" value="Chromosome"/>
</dbReference>
<gene>
    <name evidence="2" type="ORF">Azoinq_13725</name>
</gene>
<dbReference type="InterPro" id="IPR050266">
    <property type="entry name" value="AB_hydrolase_sf"/>
</dbReference>
<proteinExistence type="predicted"/>
<organism evidence="2 3">
    <name type="scientific">Azospira inquinata</name>
    <dbReference type="NCBI Taxonomy" id="2785627"/>
    <lineage>
        <taxon>Bacteria</taxon>
        <taxon>Pseudomonadati</taxon>
        <taxon>Pseudomonadota</taxon>
        <taxon>Betaproteobacteria</taxon>
        <taxon>Rhodocyclales</taxon>
        <taxon>Rhodocyclaceae</taxon>
        <taxon>Azospira</taxon>
    </lineage>
</organism>
<reference evidence="2" key="1">
    <citation type="submission" date="2020-11" db="EMBL/GenBank/DDBJ databases">
        <title>Azospira inquinata sp. nov.</title>
        <authorList>
            <person name="Moe W.M."/>
            <person name="Mikes M.C."/>
        </authorList>
    </citation>
    <scope>NUCLEOTIDE SEQUENCE</scope>
    <source>
        <strain evidence="2">Azo-3</strain>
    </source>
</reference>
<keyword evidence="2" id="KW-0378">Hydrolase</keyword>
<dbReference type="PANTHER" id="PTHR43798:SF33">
    <property type="entry name" value="HYDROLASE, PUTATIVE (AFU_ORTHOLOGUE AFUA_2G14860)-RELATED"/>
    <property type="match status" value="1"/>
</dbReference>
<dbReference type="InterPro" id="IPR029058">
    <property type="entry name" value="AB_hydrolase_fold"/>
</dbReference>
<dbReference type="AlphaFoldDB" id="A0A975SM53"/>
<sequence length="301" mass="33675">MGLSDCIHCVFPDRDMRQNTVLCAALDGTGLYRMAYTEWGDPTNPKVLLCVHGLTRNGRDFDYLAQQLAKDYRVVCPDVVGRGASDWLQKPEGYGFPQYVADMVTLIARLDVKELHWLGTSMGGLIGMLLASMERSPITRLILNDVGPVISNDSLRRIGDYVGGQPSFSSPEEAEAYIRQISAPFGPLNDTQWAFLARHSITRREDGLWHMHYDPAIGEPFKLGFMMHQDVILWPYYDAIRCPTLVIRGAESDLLSRESLEEMSLRGPRAWTREIPGVGHAPMFLDDAQVGVVREFLLGGA</sequence>
<protein>
    <submittedName>
        <fullName evidence="2">Alpha/beta hydrolase</fullName>
    </submittedName>
</protein>
<dbReference type="KEGG" id="aiq:Azoinq_13725"/>
<dbReference type="PANTHER" id="PTHR43798">
    <property type="entry name" value="MONOACYLGLYCEROL LIPASE"/>
    <property type="match status" value="1"/>
</dbReference>
<dbReference type="RefSeq" id="WP_408627079.1">
    <property type="nucleotide sequence ID" value="NZ_CP064782.1"/>
</dbReference>
<evidence type="ECO:0000259" key="1">
    <source>
        <dbReference type="Pfam" id="PF00561"/>
    </source>
</evidence>
<dbReference type="EMBL" id="CP064782">
    <property type="protein sequence ID" value="QWT48865.1"/>
    <property type="molecule type" value="Genomic_DNA"/>
</dbReference>
<dbReference type="SUPFAM" id="SSF53474">
    <property type="entry name" value="alpha/beta-Hydrolases"/>
    <property type="match status" value="1"/>
</dbReference>
<accession>A0A975SM53</accession>
<dbReference type="PRINTS" id="PR00111">
    <property type="entry name" value="ABHYDROLASE"/>
</dbReference>
<keyword evidence="3" id="KW-1185">Reference proteome</keyword>
<dbReference type="Gene3D" id="3.40.50.1820">
    <property type="entry name" value="alpha/beta hydrolase"/>
    <property type="match status" value="1"/>
</dbReference>
<name>A0A975SM53_9RHOO</name>
<dbReference type="GO" id="GO:0016020">
    <property type="term" value="C:membrane"/>
    <property type="evidence" value="ECO:0007669"/>
    <property type="project" value="TreeGrafter"/>
</dbReference>
<dbReference type="InterPro" id="IPR000073">
    <property type="entry name" value="AB_hydrolase_1"/>
</dbReference>